<gene>
    <name evidence="2" type="primary">Cap</name>
</gene>
<evidence type="ECO:0000313" key="2">
    <source>
        <dbReference type="EMBL" id="QKE11189.1"/>
    </source>
</evidence>
<reference evidence="2" key="1">
    <citation type="submission" date="2019-09" db="EMBL/GenBank/DDBJ databases">
        <title>Identification of five novel circoviruses associated proventriculitis in chicken.</title>
        <authorList>
            <person name="Li G."/>
            <person name="Yuan S."/>
            <person name="Zhou D."/>
            <person name="Zhang S."/>
            <person name="Sun Y."/>
            <person name="Cheng Z."/>
        </authorList>
    </citation>
    <scope>NUCLEOTIDE SEQUENCE</scope>
    <source>
        <strain evidence="2">CCV-3</strain>
    </source>
</reference>
<feature type="compositionally biased region" description="Basic residues" evidence="1">
    <location>
        <begin position="1"/>
        <end position="24"/>
    </location>
</feature>
<name>A0A6M8DI61_9CIRC</name>
<proteinExistence type="predicted"/>
<sequence length="271" mass="30445">MFFRKKNAKPRPRFTKRKWSKKSTNKISAPVRSYVNRVIRRNEETKFSSNQYGLTLFNSGISTSGDLVSVLPTVVVGTGQNNRIGNKIRPVRLEITGYVLFYCPSAASSSNYQDARMLGARLFCFQDKTVRSYANNTITNFNLLNLGGSSTNFSGTALNWVSPHNNEQFKFFMDKRFKVMKPFGFINNTTPTTSNAITGMDPSMFHPFKLVLTEKDLPAVLTYDQTDELAYPTNFAPYIALGYCDLTNASADTTTTALGMEFSATLYYKDA</sequence>
<accession>A0A6M8DI61</accession>
<dbReference type="Gene3D" id="2.60.120.20">
    <property type="match status" value="1"/>
</dbReference>
<feature type="region of interest" description="Disordered" evidence="1">
    <location>
        <begin position="1"/>
        <end position="25"/>
    </location>
</feature>
<organism evidence="2">
    <name type="scientific">Chicken circovirus 3</name>
    <dbReference type="NCBI Taxonomy" id="2735305"/>
    <lineage>
        <taxon>Viruses</taxon>
        <taxon>Monodnaviria</taxon>
        <taxon>Shotokuvirae</taxon>
        <taxon>Cressdnaviricota</taxon>
        <taxon>Arfiviricetes</taxon>
        <taxon>Cirlivirales</taxon>
        <taxon>Circoviridae</taxon>
        <taxon>Circovirus</taxon>
    </lineage>
</organism>
<protein>
    <submittedName>
        <fullName evidence="2">Cap protein</fullName>
    </submittedName>
</protein>
<dbReference type="InterPro" id="IPR029053">
    <property type="entry name" value="Viral_coat"/>
</dbReference>
<evidence type="ECO:0000256" key="1">
    <source>
        <dbReference type="SAM" id="MobiDB-lite"/>
    </source>
</evidence>
<dbReference type="EMBL" id="MN420498">
    <property type="protein sequence ID" value="QKE11189.1"/>
    <property type="molecule type" value="Genomic_DNA"/>
</dbReference>